<organism evidence="1 2">
    <name type="scientific">Heliobacterium modesticaldum (strain ATCC 51547 / Ice1)</name>
    <dbReference type="NCBI Taxonomy" id="498761"/>
    <lineage>
        <taxon>Bacteria</taxon>
        <taxon>Bacillati</taxon>
        <taxon>Bacillota</taxon>
        <taxon>Clostridia</taxon>
        <taxon>Eubacteriales</taxon>
        <taxon>Heliobacteriaceae</taxon>
        <taxon>Heliomicrobium</taxon>
    </lineage>
</organism>
<dbReference type="EMBL" id="CP000930">
    <property type="protein sequence ID" value="ABZ85618.1"/>
    <property type="molecule type" value="Genomic_DNA"/>
</dbReference>
<dbReference type="AlphaFoldDB" id="B0TED6"/>
<gene>
    <name evidence="1" type="ORF">HM1_3116</name>
</gene>
<keyword evidence="2" id="KW-1185">Reference proteome</keyword>
<reference evidence="1 2" key="1">
    <citation type="journal article" date="2008" name="J. Bacteriol.">
        <title>The genome of Heliobacterium modesticaldum, a phototrophic representative of the Firmicutes containing the simplest photosynthetic apparatus.</title>
        <authorList>
            <person name="Sattley W.M."/>
            <person name="Madigan M.T."/>
            <person name="Swingley W.D."/>
            <person name="Cheung P.C."/>
            <person name="Clocksin K.M."/>
            <person name="Conrad A.L."/>
            <person name="Dejesa L.C."/>
            <person name="Honchak B.M."/>
            <person name="Jung D.O."/>
            <person name="Karbach L.E."/>
            <person name="Kurdoglu A."/>
            <person name="Lahiri S."/>
            <person name="Mastrian S.D."/>
            <person name="Page L.E."/>
            <person name="Taylor H.L."/>
            <person name="Wang Z.T."/>
            <person name="Raymond J."/>
            <person name="Chen M."/>
            <person name="Blankenship R.E."/>
            <person name="Touchman J.W."/>
        </authorList>
    </citation>
    <scope>NUCLEOTIDE SEQUENCE [LARGE SCALE GENOMIC DNA]</scope>
    <source>
        <strain evidence="2">ATCC 51547 / Ice1</strain>
    </source>
</reference>
<dbReference type="KEGG" id="hmo:HM1_3116"/>
<protein>
    <submittedName>
        <fullName evidence="1">Uncharacterized protein</fullName>
    </submittedName>
</protein>
<evidence type="ECO:0000313" key="2">
    <source>
        <dbReference type="Proteomes" id="UP000008550"/>
    </source>
</evidence>
<proteinExistence type="predicted"/>
<accession>B0TED6</accession>
<sequence length="37" mass="4064">MMHLSVECEEASIAWGGPCHAYHRLRHAPTITTAASQ</sequence>
<evidence type="ECO:0000313" key="1">
    <source>
        <dbReference type="EMBL" id="ABZ85618.1"/>
    </source>
</evidence>
<dbReference type="HOGENOM" id="CLU_3344462_0_0_9"/>
<name>B0TED6_HELMI</name>
<dbReference type="Proteomes" id="UP000008550">
    <property type="component" value="Chromosome"/>
</dbReference>